<name>E0NL33_9FIRM</name>
<feature type="transmembrane region" description="Helical" evidence="1">
    <location>
        <begin position="44"/>
        <end position="65"/>
    </location>
</feature>
<evidence type="ECO:0000313" key="2">
    <source>
        <dbReference type="EMBL" id="EFM25536.1"/>
    </source>
</evidence>
<accession>E0NL33</accession>
<keyword evidence="1" id="KW-0472">Membrane</keyword>
<dbReference type="eggNOG" id="COG3326">
    <property type="taxonomic scope" value="Bacteria"/>
</dbReference>
<protein>
    <recommendedName>
        <fullName evidence="4">DUF1294 domain-containing protein</fullName>
    </recommendedName>
</protein>
<dbReference type="HOGENOM" id="CLU_091970_3_2_9"/>
<dbReference type="Proteomes" id="UP000003280">
    <property type="component" value="Unassembled WGS sequence"/>
</dbReference>
<organism evidence="2 3">
    <name type="scientific">Peptoniphilus duerdenii ATCC BAA-1640</name>
    <dbReference type="NCBI Taxonomy" id="862517"/>
    <lineage>
        <taxon>Bacteria</taxon>
        <taxon>Bacillati</taxon>
        <taxon>Bacillota</taxon>
        <taxon>Tissierellia</taxon>
        <taxon>Tissierellales</taxon>
        <taxon>Peptoniphilaceae</taxon>
        <taxon>Peptoniphilus</taxon>
    </lineage>
</organism>
<keyword evidence="1" id="KW-1133">Transmembrane helix</keyword>
<keyword evidence="3" id="KW-1185">Reference proteome</keyword>
<dbReference type="RefSeq" id="WP_008901687.1">
    <property type="nucleotide sequence ID" value="NZ_GL397071.1"/>
</dbReference>
<gene>
    <name evidence="2" type="ORF">HMPREF9225_0872</name>
</gene>
<evidence type="ECO:0008006" key="4">
    <source>
        <dbReference type="Google" id="ProtNLM"/>
    </source>
</evidence>
<dbReference type="Pfam" id="PF06961">
    <property type="entry name" value="DUF1294"/>
    <property type="match status" value="1"/>
</dbReference>
<evidence type="ECO:0000256" key="1">
    <source>
        <dbReference type="SAM" id="Phobius"/>
    </source>
</evidence>
<keyword evidence="1" id="KW-0812">Transmembrane</keyword>
<comment type="caution">
    <text evidence="2">The sequence shown here is derived from an EMBL/GenBank/DDBJ whole genome shotgun (WGS) entry which is preliminary data.</text>
</comment>
<dbReference type="EMBL" id="AEEH01000033">
    <property type="protein sequence ID" value="EFM25536.1"/>
    <property type="molecule type" value="Genomic_DNA"/>
</dbReference>
<reference evidence="2 3" key="1">
    <citation type="submission" date="2010-07" db="EMBL/GenBank/DDBJ databases">
        <authorList>
            <person name="Muzny D."/>
            <person name="Qin X."/>
            <person name="Deng J."/>
            <person name="Jiang H."/>
            <person name="Liu Y."/>
            <person name="Qu J."/>
            <person name="Song X.-Z."/>
            <person name="Zhang L."/>
            <person name="Thornton R."/>
            <person name="Coyle M."/>
            <person name="Francisco L."/>
            <person name="Jackson L."/>
            <person name="Javaid M."/>
            <person name="Korchina V."/>
            <person name="Kovar C."/>
            <person name="Mata R."/>
            <person name="Mathew T."/>
            <person name="Ngo R."/>
            <person name="Nguyen L."/>
            <person name="Nguyen N."/>
            <person name="Okwuonu G."/>
            <person name="Ongeri F."/>
            <person name="Pham C."/>
            <person name="Simmons D."/>
            <person name="Wilczek-Boney K."/>
            <person name="Hale W."/>
            <person name="Jakkamsetti A."/>
            <person name="Pham P."/>
            <person name="Ruth R."/>
            <person name="San Lucas F."/>
            <person name="Warren J."/>
            <person name="Zhang J."/>
            <person name="Zhao Z."/>
            <person name="Zhou C."/>
            <person name="Zhu D."/>
            <person name="Lee S."/>
            <person name="Bess C."/>
            <person name="Blankenburg K."/>
            <person name="Forbes L."/>
            <person name="Fu Q."/>
            <person name="Gubbala S."/>
            <person name="Hirani K."/>
            <person name="Jayaseelan J.C."/>
            <person name="Lara F."/>
            <person name="Munidasa M."/>
            <person name="Palculict T."/>
            <person name="Patil S."/>
            <person name="Pu L.-L."/>
            <person name="Saada N."/>
            <person name="Tang L."/>
            <person name="Weissenberger G."/>
            <person name="Zhu Y."/>
            <person name="Hemphill L."/>
            <person name="Shang Y."/>
            <person name="Youmans B."/>
            <person name="Ayvaz T."/>
            <person name="Ross M."/>
            <person name="Santibanez J."/>
            <person name="Aqrawi P."/>
            <person name="Gross S."/>
            <person name="Joshi V."/>
            <person name="Fowler G."/>
            <person name="Nazareth L."/>
            <person name="Reid J."/>
            <person name="Worley K."/>
            <person name="Petrosino J."/>
            <person name="Highlander S."/>
            <person name="Gibbs R."/>
        </authorList>
    </citation>
    <scope>NUCLEOTIDE SEQUENCE [LARGE SCALE GENOMIC DNA]</scope>
    <source>
        <strain evidence="2 3">ATCC BAA-1640</strain>
    </source>
</reference>
<feature type="transmembrane region" description="Helical" evidence="1">
    <location>
        <begin position="7"/>
        <end position="29"/>
    </location>
</feature>
<proteinExistence type="predicted"/>
<dbReference type="AlphaFoldDB" id="E0NL33"/>
<dbReference type="STRING" id="862517.HMPREF9225_0872"/>
<evidence type="ECO:0000313" key="3">
    <source>
        <dbReference type="Proteomes" id="UP000003280"/>
    </source>
</evidence>
<dbReference type="InterPro" id="IPR010718">
    <property type="entry name" value="DUF1294"/>
</dbReference>
<sequence>MKEILMLFSLGIKFVLLILNIFLFFLYGYDKFKASFKMWRVPEALLLILGAAGGGIGGFFGMFLFRHKIRKGYFYIANFIGALIAARFL</sequence>